<dbReference type="Proteomes" id="UP001160390">
    <property type="component" value="Unassembled WGS sequence"/>
</dbReference>
<dbReference type="PANTHER" id="PTHR46082">
    <property type="entry name" value="ATP/GTP-BINDING PROTEIN-RELATED"/>
    <property type="match status" value="1"/>
</dbReference>
<dbReference type="InterPro" id="IPR000845">
    <property type="entry name" value="Nucleoside_phosphorylase_d"/>
</dbReference>
<gene>
    <name evidence="4" type="ORF">CCHLO57077_00014362</name>
</gene>
<dbReference type="GO" id="GO:0003824">
    <property type="term" value="F:catalytic activity"/>
    <property type="evidence" value="ECO:0007669"/>
    <property type="project" value="InterPro"/>
</dbReference>
<dbReference type="Gene3D" id="3.40.50.1580">
    <property type="entry name" value="Nucleoside phosphorylase domain"/>
    <property type="match status" value="1"/>
</dbReference>
<accession>A0AA35VAM7</accession>
<feature type="domain" description="Nephrocystin 3-like N-terminal" evidence="3">
    <location>
        <begin position="318"/>
        <end position="457"/>
    </location>
</feature>
<reference evidence="4" key="1">
    <citation type="submission" date="2023-01" db="EMBL/GenBank/DDBJ databases">
        <authorList>
            <person name="Piombo E."/>
        </authorList>
    </citation>
    <scope>NUCLEOTIDE SEQUENCE</scope>
</reference>
<evidence type="ECO:0000313" key="4">
    <source>
        <dbReference type="EMBL" id="CAI6099071.1"/>
    </source>
</evidence>
<proteinExistence type="predicted"/>
<evidence type="ECO:0000259" key="2">
    <source>
        <dbReference type="Pfam" id="PF01048"/>
    </source>
</evidence>
<dbReference type="InterPro" id="IPR056884">
    <property type="entry name" value="NPHP3-like_N"/>
</dbReference>
<dbReference type="InterPro" id="IPR035994">
    <property type="entry name" value="Nucleoside_phosphorylase_sf"/>
</dbReference>
<dbReference type="CDD" id="cd09008">
    <property type="entry name" value="MTAN"/>
    <property type="match status" value="1"/>
</dbReference>
<dbReference type="SUPFAM" id="SSF53167">
    <property type="entry name" value="Purine and uridine phosphorylases"/>
    <property type="match status" value="1"/>
</dbReference>
<dbReference type="Pfam" id="PF24883">
    <property type="entry name" value="NPHP3_N"/>
    <property type="match status" value="1"/>
</dbReference>
<dbReference type="GO" id="GO:0009116">
    <property type="term" value="P:nucleoside metabolic process"/>
    <property type="evidence" value="ECO:0007669"/>
    <property type="project" value="InterPro"/>
</dbReference>
<dbReference type="SUPFAM" id="SSF52540">
    <property type="entry name" value="P-loop containing nucleoside triphosphate hydrolases"/>
    <property type="match status" value="1"/>
</dbReference>
<evidence type="ECO:0008006" key="6">
    <source>
        <dbReference type="Google" id="ProtNLM"/>
    </source>
</evidence>
<name>A0AA35VAM7_9HYPO</name>
<organism evidence="4 5">
    <name type="scientific">Clonostachys chloroleuca</name>
    <dbReference type="NCBI Taxonomy" id="1926264"/>
    <lineage>
        <taxon>Eukaryota</taxon>
        <taxon>Fungi</taxon>
        <taxon>Dikarya</taxon>
        <taxon>Ascomycota</taxon>
        <taxon>Pezizomycotina</taxon>
        <taxon>Sordariomycetes</taxon>
        <taxon>Hypocreomycetidae</taxon>
        <taxon>Hypocreales</taxon>
        <taxon>Bionectriaceae</taxon>
        <taxon>Clonostachys</taxon>
    </lineage>
</organism>
<dbReference type="InterPro" id="IPR027417">
    <property type="entry name" value="P-loop_NTPase"/>
</dbReference>
<comment type="caution">
    <text evidence="4">The sequence shown here is derived from an EMBL/GenBank/DDBJ whole genome shotgun (WGS) entry which is preliminary data.</text>
</comment>
<evidence type="ECO:0000256" key="1">
    <source>
        <dbReference type="ARBA" id="ARBA00022737"/>
    </source>
</evidence>
<dbReference type="EMBL" id="CABFNP030001307">
    <property type="protein sequence ID" value="CAI6099071.1"/>
    <property type="molecule type" value="Genomic_DNA"/>
</dbReference>
<dbReference type="AlphaFoldDB" id="A0AA35VAM7"/>
<dbReference type="Pfam" id="PF01048">
    <property type="entry name" value="PNP_UDP_1"/>
    <property type="match status" value="1"/>
</dbReference>
<sequence>MSSNKSSHNDYSIGWICALPKEQTAAKAMLDKFHGPLSKAKEDHNAYTLGSIGKHNIVIACLPRGEMGTNSAAVSATQMAHTFPAIKVGLMVGIGGGVPPTVKLGDVVVSTPVDQYPGVVQWDFGKAEKDGKFRRIGALNKPPRALLTALTQVESDHEMYGSHISQYLDELKEKFRKLATKYTWSDTRKDPLQDEEACNSGPEDIIVHYGLIASGNKVVKDANTRDEINEMLGRNVLCFEMEAAGLTDSPCLVIRGICDYADSGKNNDWQEYAAAVAAAFAKELLSYIQPNDFEGELPMKDALDRIHADLATTQGMSRIPGAGKTTLTSMMINHINSKFSSNAKIGIAYIYCSYRQQEEQGTGKLLASVLRQLTQRVHPLPDSLKNLYNTHGTTLTRPSEDELLEALHLVLPRYSRAFLVIDALDECQTSNNRIVNFLDKLVEFQRKHGINIFATSRYILHIVNYFGSSVSLEIRARQDDVARYINGQMDQLPNHIQTNAKLQKKSGPKL</sequence>
<keyword evidence="5" id="KW-1185">Reference proteome</keyword>
<protein>
    <recommendedName>
        <fullName evidence="6">Nucleoside phosphorylase domain-containing protein</fullName>
    </recommendedName>
</protein>
<evidence type="ECO:0000313" key="5">
    <source>
        <dbReference type="Proteomes" id="UP001160390"/>
    </source>
</evidence>
<dbReference type="Gene3D" id="3.40.50.300">
    <property type="entry name" value="P-loop containing nucleotide triphosphate hydrolases"/>
    <property type="match status" value="1"/>
</dbReference>
<evidence type="ECO:0000259" key="3">
    <source>
        <dbReference type="Pfam" id="PF24883"/>
    </source>
</evidence>
<dbReference type="InterPro" id="IPR053137">
    <property type="entry name" value="NLR-like"/>
</dbReference>
<keyword evidence="1" id="KW-0677">Repeat</keyword>
<feature type="domain" description="Nucleoside phosphorylase" evidence="2">
    <location>
        <begin position="13"/>
        <end position="285"/>
    </location>
</feature>
<dbReference type="PANTHER" id="PTHR46082:SF11">
    <property type="entry name" value="AAA+ ATPASE DOMAIN-CONTAINING PROTEIN-RELATED"/>
    <property type="match status" value="1"/>
</dbReference>